<dbReference type="PANTHER" id="PTHR43662">
    <property type="match status" value="1"/>
</dbReference>
<evidence type="ECO:0000259" key="2">
    <source>
        <dbReference type="Pfam" id="PF09362"/>
    </source>
</evidence>
<dbReference type="InterPro" id="IPR018535">
    <property type="entry name" value="DUF1996"/>
</dbReference>
<feature type="domain" description="DUF1996" evidence="2">
    <location>
        <begin position="30"/>
        <end position="248"/>
    </location>
</feature>
<name>A0A6G1JTX2_9PLEO</name>
<dbReference type="AlphaFoldDB" id="A0A6G1JTX2"/>
<feature type="compositionally biased region" description="Basic and acidic residues" evidence="1">
    <location>
        <begin position="281"/>
        <end position="302"/>
    </location>
</feature>
<sequence>MRGATIIALAGTVAGLTDIEHKPFMRKNIDPLVSPGKYVSHMHSFYGSDAITKDLPTTEQLQKGCPSGENPNDLSVYWAPTLYYVNGETYTEIYPATFKTYYENIDKAEIPFPRNFHSIAGNASAKSQSDINEKITAITWWCDTGNDDRNSRPRAAFPRSTCGAHMQQAILRFPDCVDPTNIKNYSYAAANGGKCPSRMKRMPSLRFSARYDTRKAIPKGWNGVPPFKLACGQIGEGYCFHGDFINGWYEDSARNMLKAKGQTFMGIDGAHGPGKQYSKCKAKDADPSHGTSDYHKSLEMMG</sequence>
<evidence type="ECO:0000313" key="3">
    <source>
        <dbReference type="EMBL" id="KAF2703617.1"/>
    </source>
</evidence>
<dbReference type="Proteomes" id="UP000799428">
    <property type="component" value="Unassembled WGS sequence"/>
</dbReference>
<dbReference type="OrthoDB" id="74764at2759"/>
<dbReference type="Pfam" id="PF09362">
    <property type="entry name" value="DUF1996"/>
    <property type="match status" value="1"/>
</dbReference>
<dbReference type="PANTHER" id="PTHR43662:SF12">
    <property type="entry name" value="DUF1996 DOMAIN-CONTAINING PROTEIN-RELATED"/>
    <property type="match status" value="1"/>
</dbReference>
<gene>
    <name evidence="3" type="ORF">K504DRAFT_392169</name>
</gene>
<organism evidence="3 4">
    <name type="scientific">Pleomassaria siparia CBS 279.74</name>
    <dbReference type="NCBI Taxonomy" id="1314801"/>
    <lineage>
        <taxon>Eukaryota</taxon>
        <taxon>Fungi</taxon>
        <taxon>Dikarya</taxon>
        <taxon>Ascomycota</taxon>
        <taxon>Pezizomycotina</taxon>
        <taxon>Dothideomycetes</taxon>
        <taxon>Pleosporomycetidae</taxon>
        <taxon>Pleosporales</taxon>
        <taxon>Pleomassariaceae</taxon>
        <taxon>Pleomassaria</taxon>
    </lineage>
</organism>
<feature type="region of interest" description="Disordered" evidence="1">
    <location>
        <begin position="278"/>
        <end position="302"/>
    </location>
</feature>
<keyword evidence="4" id="KW-1185">Reference proteome</keyword>
<evidence type="ECO:0000256" key="1">
    <source>
        <dbReference type="SAM" id="MobiDB-lite"/>
    </source>
</evidence>
<evidence type="ECO:0000313" key="4">
    <source>
        <dbReference type="Proteomes" id="UP000799428"/>
    </source>
</evidence>
<dbReference type="EMBL" id="MU005786">
    <property type="protein sequence ID" value="KAF2703617.1"/>
    <property type="molecule type" value="Genomic_DNA"/>
</dbReference>
<accession>A0A6G1JTX2</accession>
<proteinExistence type="predicted"/>
<protein>
    <recommendedName>
        <fullName evidence="2">DUF1996 domain-containing protein</fullName>
    </recommendedName>
</protein>
<reference evidence="3" key="1">
    <citation type="journal article" date="2020" name="Stud. Mycol.">
        <title>101 Dothideomycetes genomes: a test case for predicting lifestyles and emergence of pathogens.</title>
        <authorList>
            <person name="Haridas S."/>
            <person name="Albert R."/>
            <person name="Binder M."/>
            <person name="Bloem J."/>
            <person name="Labutti K."/>
            <person name="Salamov A."/>
            <person name="Andreopoulos B."/>
            <person name="Baker S."/>
            <person name="Barry K."/>
            <person name="Bills G."/>
            <person name="Bluhm B."/>
            <person name="Cannon C."/>
            <person name="Castanera R."/>
            <person name="Culley D."/>
            <person name="Daum C."/>
            <person name="Ezra D."/>
            <person name="Gonzalez J."/>
            <person name="Henrissat B."/>
            <person name="Kuo A."/>
            <person name="Liang C."/>
            <person name="Lipzen A."/>
            <person name="Lutzoni F."/>
            <person name="Magnuson J."/>
            <person name="Mondo S."/>
            <person name="Nolan M."/>
            <person name="Ohm R."/>
            <person name="Pangilinan J."/>
            <person name="Park H.-J."/>
            <person name="Ramirez L."/>
            <person name="Alfaro M."/>
            <person name="Sun H."/>
            <person name="Tritt A."/>
            <person name="Yoshinaga Y."/>
            <person name="Zwiers L.-H."/>
            <person name="Turgeon B."/>
            <person name="Goodwin S."/>
            <person name="Spatafora J."/>
            <person name="Crous P."/>
            <person name="Grigoriev I."/>
        </authorList>
    </citation>
    <scope>NUCLEOTIDE SEQUENCE</scope>
    <source>
        <strain evidence="3">CBS 279.74</strain>
    </source>
</reference>